<keyword evidence="2" id="KW-1185">Reference proteome</keyword>
<protein>
    <submittedName>
        <fullName evidence="1">Uncharacterized protein</fullName>
    </submittedName>
</protein>
<reference evidence="1 2" key="1">
    <citation type="journal article" date="2021" name="Mar. Drugs">
        <title>Genome Reduction and Secondary Metabolism of the Marine Sponge-Associated Cyanobacterium Leptothoe.</title>
        <authorList>
            <person name="Konstantinou D."/>
            <person name="Popin R.V."/>
            <person name="Fewer D.P."/>
            <person name="Sivonen K."/>
            <person name="Gkelis S."/>
        </authorList>
    </citation>
    <scope>NUCLEOTIDE SEQUENCE [LARGE SCALE GENOMIC DNA]</scope>
    <source>
        <strain evidence="1 2">TAU-MAC 1615</strain>
    </source>
</reference>
<dbReference type="SUPFAM" id="SSF53474">
    <property type="entry name" value="alpha/beta-Hydrolases"/>
    <property type="match status" value="1"/>
</dbReference>
<dbReference type="InterPro" id="IPR029058">
    <property type="entry name" value="AB_hydrolase_fold"/>
</dbReference>
<proteinExistence type="predicted"/>
<dbReference type="Proteomes" id="UP001196661">
    <property type="component" value="Unassembled WGS sequence"/>
</dbReference>
<evidence type="ECO:0000313" key="1">
    <source>
        <dbReference type="EMBL" id="MBT9312921.1"/>
    </source>
</evidence>
<name>A0ABS5Y559_9CYAN</name>
<sequence length="692" mass="76053">MASKLPQSMVLGQTSPGAMVTFDLNADLQDQAEFYNLPYPSDFRLDAEGKPDLSGFPVLSRQFGLFKRLKTIASDRTGFPTTAAGYFRFDQPLETLDINQLIPAAVDAPILLIDIDRNSPDRGRLYPVVASTPASDPFYVPEHLLAVSPYPGIVLKSNRKYAYVVRDTLKDANGEPLQTTDTFAQLRQGKLIQGEIRRKFLAYTLYQPLWETLDSLGVDRDSVVVATIFTTGDVVAEMAQLSDQMLEAYEPTIRDLTYDASQVISDLDYCKFTAKIRLPQFQKGFPPYFSYREREGLFVFDEQGNLRRQRYQTIPVVITLPKTSMPAAGYPLVAYYHGTAGLSTQVVDRGPIPRPGRARLPDRGPADVVGAQGFASVASALPLNPERLTNLSARLFSDFLDGRIYLNPVNLSAYRDTFRQGVIEQRLLLEALGRLQIPLDALAACEGPTLPAGETHFRLQTDAVIALGQSQGAQYAVMMAAVEPKIQAVVPTGSGGFWALLFSSLAGPDGPDDIQDVGRLLRQFLERPEPLDHLYPALRLLQSSWEIVEPMVYMPRIAKDPLPGHPVRSIYQPVGQGDSDFPEEVFNAVALASGVQQAGPSLWPEMQGSLALGGLDGIISYPVSNNVVSETGVPYTGVVVQYEGDGIADAHTIFSQRTDVKYQYGCFMSSLPQFGMGIVVEPRPVLPPCLFP</sequence>
<accession>A0ABS5Y559</accession>
<organism evidence="1 2">
    <name type="scientific">Leptothoe kymatousa TAU-MAC 1615</name>
    <dbReference type="NCBI Taxonomy" id="2364775"/>
    <lineage>
        <taxon>Bacteria</taxon>
        <taxon>Bacillati</taxon>
        <taxon>Cyanobacteriota</taxon>
        <taxon>Cyanophyceae</taxon>
        <taxon>Nodosilineales</taxon>
        <taxon>Cymatolegaceae</taxon>
        <taxon>Leptothoe</taxon>
        <taxon>Leptothoe kymatousa</taxon>
    </lineage>
</organism>
<dbReference type="RefSeq" id="WP_215618823.1">
    <property type="nucleotide sequence ID" value="NZ_JADOER010000011.1"/>
</dbReference>
<gene>
    <name evidence="1" type="ORF">IXB28_11935</name>
</gene>
<dbReference type="EMBL" id="JADOER010000011">
    <property type="protein sequence ID" value="MBT9312921.1"/>
    <property type="molecule type" value="Genomic_DNA"/>
</dbReference>
<comment type="caution">
    <text evidence="1">The sequence shown here is derived from an EMBL/GenBank/DDBJ whole genome shotgun (WGS) entry which is preliminary data.</text>
</comment>
<evidence type="ECO:0000313" key="2">
    <source>
        <dbReference type="Proteomes" id="UP001196661"/>
    </source>
</evidence>
<dbReference type="Gene3D" id="3.40.50.1820">
    <property type="entry name" value="alpha/beta hydrolase"/>
    <property type="match status" value="1"/>
</dbReference>